<dbReference type="Proteomes" id="UP000305196">
    <property type="component" value="Unassembled WGS sequence"/>
</dbReference>
<feature type="region of interest" description="Disordered" evidence="1">
    <location>
        <begin position="189"/>
        <end position="223"/>
    </location>
</feature>
<dbReference type="Pfam" id="PF05795">
    <property type="entry name" value="Plasmodium_Vir"/>
    <property type="match status" value="1"/>
</dbReference>
<accession>A0A1G4E629</accession>
<protein>
    <submittedName>
        <fullName evidence="2">Vir protein, putative</fullName>
    </submittedName>
</protein>
<gene>
    <name evidence="2" type="ORF">PVC01_000014500</name>
</gene>
<evidence type="ECO:0000313" key="2">
    <source>
        <dbReference type="EMBL" id="SCA59586.1"/>
    </source>
</evidence>
<dbReference type="VEuPathDB" id="PlasmoDB:PVW1_100009700"/>
<proteinExistence type="predicted"/>
<evidence type="ECO:0000313" key="3">
    <source>
        <dbReference type="Proteomes" id="UP000305196"/>
    </source>
</evidence>
<organism evidence="2 3">
    <name type="scientific">Plasmodium vivax</name>
    <name type="common">malaria parasite P. vivax</name>
    <dbReference type="NCBI Taxonomy" id="5855"/>
    <lineage>
        <taxon>Eukaryota</taxon>
        <taxon>Sar</taxon>
        <taxon>Alveolata</taxon>
        <taxon>Apicomplexa</taxon>
        <taxon>Aconoidasida</taxon>
        <taxon>Haemosporida</taxon>
        <taxon>Plasmodiidae</taxon>
        <taxon>Plasmodium</taxon>
        <taxon>Plasmodium (Plasmodium)</taxon>
    </lineage>
</organism>
<dbReference type="VEuPathDB" id="PlasmoDB:PVP01_0006710"/>
<reference evidence="2 3" key="1">
    <citation type="submission" date="2016-07" db="EMBL/GenBank/DDBJ databases">
        <authorList>
            <consortium name="Pathogen Informatics"/>
        </authorList>
    </citation>
    <scope>NUCLEOTIDE SEQUENCE [LARGE SCALE GENOMIC DNA]</scope>
</reference>
<dbReference type="InterPro" id="IPR008780">
    <property type="entry name" value="Plasmodium_Vir"/>
</dbReference>
<dbReference type="EMBL" id="FLYI01000005">
    <property type="protein sequence ID" value="SCA59586.1"/>
    <property type="molecule type" value="Genomic_DNA"/>
</dbReference>
<sequence>MALSTTEFSNFPKDIVTYEIQKRDDVIKNCIILKNYLLDFKNNDLCDDNKCCEYFNFWLNEGARKVKPINKITLSYYENCIKSYINLNKCISEIYYINDSEFDKKQELYNLYDLYDFYNDFKLITVDPIKCTFYNNCAFQYNNIIGKCKNAEDDDFCKELKNFGNKFLKNILTPNEHCEEKIIELLSPEDATVRQVEAEEDEEDEEQPPPPQEEEQTVKASQGQVGLGNVAVVEANLEAGESGGMPSARAEAGKIPDHRDSENLVEHHNSNIPKSMGTIIGTSFGFFIPLTMLYKFTPLGSWINTKVLGRDKLMDNMKKNELEYILNNAQTQDINTGDTIYRIKYNSALNE</sequence>
<dbReference type="VEuPathDB" id="PlasmoDB:PVPAM_110055300"/>
<evidence type="ECO:0000256" key="1">
    <source>
        <dbReference type="SAM" id="MobiDB-lite"/>
    </source>
</evidence>
<name>A0A1G4E629_PLAVI</name>
<feature type="compositionally biased region" description="Acidic residues" evidence="1">
    <location>
        <begin position="198"/>
        <end position="215"/>
    </location>
</feature>
<dbReference type="AlphaFoldDB" id="A0A1G4E629"/>